<protein>
    <recommendedName>
        <fullName evidence="3">Alpha/beta hydrolase</fullName>
    </recommendedName>
</protein>
<dbReference type="EMBL" id="MGJB01000017">
    <property type="protein sequence ID" value="OGM98266.1"/>
    <property type="molecule type" value="Genomic_DNA"/>
</dbReference>
<gene>
    <name evidence="1" type="ORF">A2649_03170</name>
</gene>
<dbReference type="PANTHER" id="PTHR15394">
    <property type="entry name" value="SERINE HYDROLASE RBBP9"/>
    <property type="match status" value="1"/>
</dbReference>
<comment type="caution">
    <text evidence="1">The sequence shown here is derived from an EMBL/GenBank/DDBJ whole genome shotgun (WGS) entry which is preliminary data.</text>
</comment>
<dbReference type="SUPFAM" id="SSF53474">
    <property type="entry name" value="alpha/beta-Hydrolases"/>
    <property type="match status" value="1"/>
</dbReference>
<dbReference type="AlphaFoldDB" id="A0A1F8EBM2"/>
<dbReference type="Gene3D" id="3.40.50.1820">
    <property type="entry name" value="alpha/beta hydrolase"/>
    <property type="match status" value="1"/>
</dbReference>
<accession>A0A1F8EBM2</accession>
<dbReference type="Pfam" id="PF06821">
    <property type="entry name" value="Ser_hydrolase"/>
    <property type="match status" value="1"/>
</dbReference>
<dbReference type="InterPro" id="IPR010662">
    <property type="entry name" value="RBBP9/YdeN"/>
</dbReference>
<dbReference type="GO" id="GO:0016787">
    <property type="term" value="F:hydrolase activity"/>
    <property type="evidence" value="ECO:0007669"/>
    <property type="project" value="InterPro"/>
</dbReference>
<proteinExistence type="predicted"/>
<evidence type="ECO:0000313" key="2">
    <source>
        <dbReference type="Proteomes" id="UP000176893"/>
    </source>
</evidence>
<organism evidence="1 2">
    <name type="scientific">Candidatus Yanofskybacteria bacterium RIFCSPHIGHO2_01_FULL_41_26</name>
    <dbReference type="NCBI Taxonomy" id="1802661"/>
    <lineage>
        <taxon>Bacteria</taxon>
        <taxon>Candidatus Yanofskyibacteriota</taxon>
    </lineage>
</organism>
<evidence type="ECO:0000313" key="1">
    <source>
        <dbReference type="EMBL" id="OGM98266.1"/>
    </source>
</evidence>
<evidence type="ECO:0008006" key="3">
    <source>
        <dbReference type="Google" id="ProtNLM"/>
    </source>
</evidence>
<name>A0A1F8EBM2_9BACT</name>
<dbReference type="Proteomes" id="UP000176893">
    <property type="component" value="Unassembled WGS sequence"/>
</dbReference>
<dbReference type="InterPro" id="IPR029058">
    <property type="entry name" value="AB_hydrolase_fold"/>
</dbReference>
<sequence>MKKRVLIIHGWGGWPNEEWLVWLKNELETRGFEVMIPEMPDTDKPTIKSWLRKLSEVVGLTDENTYFVGHSIGCQAIMRYLEQLPDDQKVGGVVFVAGWFNLTDGVWDETYTREIADEWINTPIDFEKTKQHTNNFVLIASDNDPYVSLINSELFRNNLNAKIIVLKNKGHISEEDGVVELSVVLEELLKMAE</sequence>
<reference evidence="1 2" key="1">
    <citation type="journal article" date="2016" name="Nat. Commun.">
        <title>Thousands of microbial genomes shed light on interconnected biogeochemical processes in an aquifer system.</title>
        <authorList>
            <person name="Anantharaman K."/>
            <person name="Brown C.T."/>
            <person name="Hug L.A."/>
            <person name="Sharon I."/>
            <person name="Castelle C.J."/>
            <person name="Probst A.J."/>
            <person name="Thomas B.C."/>
            <person name="Singh A."/>
            <person name="Wilkins M.J."/>
            <person name="Karaoz U."/>
            <person name="Brodie E.L."/>
            <person name="Williams K.H."/>
            <person name="Hubbard S.S."/>
            <person name="Banfield J.F."/>
        </authorList>
    </citation>
    <scope>NUCLEOTIDE SEQUENCE [LARGE SCALE GENOMIC DNA]</scope>
</reference>
<dbReference type="STRING" id="1802661.A2649_03170"/>
<dbReference type="PANTHER" id="PTHR15394:SF3">
    <property type="entry name" value="SERINE HYDROLASE RBBP9"/>
    <property type="match status" value="1"/>
</dbReference>